<feature type="region of interest" description="Disordered" evidence="1">
    <location>
        <begin position="4865"/>
        <end position="4919"/>
    </location>
</feature>
<dbReference type="InterPro" id="IPR009030">
    <property type="entry name" value="Growth_fac_rcpt_cys_sf"/>
</dbReference>
<name>A0AAV9SCF0_9TELE</name>
<feature type="compositionally biased region" description="Basic and acidic residues" evidence="1">
    <location>
        <begin position="4780"/>
        <end position="4791"/>
    </location>
</feature>
<protein>
    <submittedName>
        <fullName evidence="3">Uncharacterized protein</fullName>
    </submittedName>
</protein>
<evidence type="ECO:0000256" key="2">
    <source>
        <dbReference type="SAM" id="Phobius"/>
    </source>
</evidence>
<dbReference type="Proteomes" id="UP001311232">
    <property type="component" value="Unassembled WGS sequence"/>
</dbReference>
<reference evidence="3 4" key="1">
    <citation type="submission" date="2021-06" db="EMBL/GenBank/DDBJ databases">
        <authorList>
            <person name="Palmer J.M."/>
        </authorList>
    </citation>
    <scope>NUCLEOTIDE SEQUENCE [LARGE SCALE GENOMIC DNA]</scope>
    <source>
        <strain evidence="3 4">MEX-2019</strain>
        <tissue evidence="3">Muscle</tissue>
    </source>
</reference>
<comment type="caution">
    <text evidence="3">The sequence shown here is derived from an EMBL/GenBank/DDBJ whole genome shotgun (WGS) entry which is preliminary data.</text>
</comment>
<dbReference type="PANTHER" id="PTHR46104">
    <property type="entry name" value="GENE 9195-RELATED-RELATED"/>
    <property type="match status" value="1"/>
</dbReference>
<evidence type="ECO:0000256" key="1">
    <source>
        <dbReference type="SAM" id="MobiDB-lite"/>
    </source>
</evidence>
<keyword evidence="2" id="KW-0472">Membrane</keyword>
<feature type="compositionally biased region" description="Polar residues" evidence="1">
    <location>
        <begin position="4894"/>
        <end position="4911"/>
    </location>
</feature>
<feature type="transmembrane region" description="Helical" evidence="2">
    <location>
        <begin position="4373"/>
        <end position="4397"/>
    </location>
</feature>
<feature type="region of interest" description="Disordered" evidence="1">
    <location>
        <begin position="4778"/>
        <end position="4799"/>
    </location>
</feature>
<dbReference type="Gene3D" id="2.10.50.10">
    <property type="entry name" value="Tumor Necrosis Factor Receptor, subunit A, domain 2"/>
    <property type="match status" value="17"/>
</dbReference>
<feature type="compositionally biased region" description="Basic and acidic residues" evidence="1">
    <location>
        <begin position="4541"/>
        <end position="4553"/>
    </location>
</feature>
<accession>A0AAV9SCF0</accession>
<evidence type="ECO:0000313" key="3">
    <source>
        <dbReference type="EMBL" id="KAK5618991.1"/>
    </source>
</evidence>
<gene>
    <name evidence="3" type="ORF">CRENBAI_005132</name>
</gene>
<proteinExistence type="predicted"/>
<feature type="region of interest" description="Disordered" evidence="1">
    <location>
        <begin position="4541"/>
        <end position="4562"/>
    </location>
</feature>
<dbReference type="SMART" id="SM01411">
    <property type="entry name" value="Ephrin_rec_like"/>
    <property type="match status" value="59"/>
</dbReference>
<keyword evidence="2" id="KW-1133">Transmembrane helix</keyword>
<sequence length="4919" mass="517936">MLLMQPGDASAPEGSGDLILSEEVDFGVCPEGSCAGNVSAPNRCPAGTFNLYTGKSSISDCKCEPGNEPNMDHTECIHCLPGFYSTVCTAQCLQCPAGSYCPDSGMAQPLPCPPGWSSIPGQTSCLSCNDTPLLCGGAVAPRWNQSVHRSGQPNSCRPGTYKPAKEDCIVCSKGHYCLGGMAVPCPAGTYGPEEGLQRLTDCAICPAGFYCLEGSSQRPTSQFMCPQGYYCEEGTATPHGSPCPAGTSGEQLGQTSRAACKRCKEGRFCPAGSSGPGLPCARGRFCPAGTLKEVTCPSGTFTPHQGAISVKDCLKCPAGFFCPEGTSDPVPCPPGSFNPLEGQDEVADCRECYAGKACTQIALRAPDVDCMPGFVCPPGSSKPNAPVNACPLGTFSNRINLTDRSHCQLCPAQYACLRGTGGIQRPPVLCFAGHYCPPGTMFPTQYKCPVGTWSSQSGLEAETECQLCPRGWYCLAGSAAPTGRCNSGHYCPEGTAYGTQYPCPAGTYSFQMGNRYREDCLICPEGSFCQLGTSKPSPCPPSSFRHLKGGQKREDCSPCPAGYFCPYSATINPRVCGAGSYSDEGSAECFPCLQGHYCSNETTSEEAMLSVMVCPPGFLCSQGLARDPQRSATLCPRGFYCPGGGIDPNPIPCPNGTYSASPGLRNASQCVQCPEGKYCYTERPQEQPITRPTEPCPDGHYCPIGTGHPHMYPCQVGRFRNNMLGHTGEACISCPSRHFCNKLGTDQPLLCPQGFYCPDGTSTPKPCPEGTYSSHSGLSELSECTRCGGGQYCTGVGLTEPSGSCKNRFYCRVGAKSATPVDGPTGGLCPPGGYCPLASSSPFPCPSGTFSNSSGLSSPEECVSCPPGFYCLGSNNTSPSGPCFAGFYCTGGSSSPVQNEVQEGFYSLEGAARPEPCPLGTFQPRRGAGSCMVCQRGRLCNRTGLWQPPVCPTGQYCPSGSSDPRPCPLGTYSDQLSGGDVKHCRPCEAGSFCGRAGLSKPQGLCDPGHYCTSGATTSSPVAVATGDVCPAGYFCPRGTKFPQQHPCPVGTWSSSVGGQNLSSCWACPPGFYCNSTGLRQPSGICDTGYYCSGGATISKPSDGLTGDICPAGYYCPLGSVFPIPCPDGTYSNSTGAEVCDECPPGTYCLSGEAVQPCPAGHYCLGGGVEGILPCPPGTYSPRLGLRQVEQCLICPAGFYCDDWGLFEPTGFCHSGYYCIAGVNFENPDGNFSTGIGGACPQGNYCPEGTSLPFPCPPGTYSDRLYLTEASGCTSCPAGQYCGTAGLTHPSGLCQAGSYCPGGDTASTGSEGGFCPASHYCPEGSFSPVACPAGTYSNLTGQPACSRCPAGYYCPEKTDNFTNFPCPPGFYCPDGTKHATQFPCPRGYYNPEPMTQSLDSCLPCPPGHYCEKERLTKVSGKCKAGWFCVSAAWNSQPFDLDNYTNANCLCPATSTGGRCQVGFYCPLGSSEPLPCPPGTFCNKSGLALPVGPCSPGYYCVGGATEARPTDGVTGNICPPGTYCVEGSGEPEMCPPGSFSSLSGLTNESSCQPCTAGFYCGEEGLRAPTGPCSRGYWCPPGQSVATALPCPSGHFCLEGSSAPEPCPSGTYQDRDKQGSCMICEAGYHCDLRLGPVNTSLPRPCPKGHYCPAGTGLANQHPCPIGSFNPREQTGSPAGCVPCPAGHYCSSGGLSEPTGPCHAGYFCKLGASSPSPQNEFSGSLCPPGHYCPSGSAAPQACPEGSWSNSSGLGSQKDCKACLGGFYCDSAGLTKPSGFCSEGYYCKEGAVIPTPTDGISGGPCPEGHYCPEGTVQPLPCDPGTYVAVTHASQCELCLPGWFCVSGSLYLCPAGFYCPEGTGFALKSCPEGTYGPDPGYWSVSQCRQCDGGHYCSSRNATAVTGPCQEGYYCLHGNVSPQPLSQAAGGGGPCPVGHYCPQATIHPQPCPPGTFSNITNVASKEDCQPCFSGYYCDSVGLSAPSGKCWEGFFCVEGADRPDPPFKDSHGGPCPKGYFCSEGSAAPQHCPLGTISTEDGQASCSVCPQGFYCSGKTNNSVLEIFDCPPGHYCPAGTWSKYQFPCPAGTFNPRTQMTKPQDCLPCPPGSFCATPGKDVASGPCNAGYYCLSGAQSPTPEDGGVTGDRCPEGHYCIQGSSAPLPCPAGHYSNKSRNSHISDCLPCPPGFLCVSRGLSFPSHICPAGFYCLGIENGNLQYSITCSQGNKCPPGSDRQVPCLPGTYQNLPGQADCIECPAGFFCPGLVSADAGQVSGSHTPMPCPKGHYCPPGTQTGVAFPCPAGTFSSQMGLSNKSGCELCPPGRYCSSSGLAAPSGVCSPGYVCIQGSVSAQPEESPTGRLCSAGSYCPQGTSYMVPCPAGTFSSIEGAVSIEVCQPCLPGHYCAKPGASSPSGLCNPGFYCREGSPAASPLRNITGKVASSARFDGDSFHGDVCPAGYYCPKGSTKPNPCPPGTFLGRTAAHSENDCEACHRGMYCPSWAQTSVDLLCSPGWFCPTGSSSGHQPEYQCPPGFACPAGSAEPVICSRGTFQSLSGQSVCDSCPPGFYCLEGSSVPSPCPVGYVSPLADRMSLSDCSPCPSGYFCNSKALTEPSGPCSAGHFCSQGSAESSPLSQPYGDVCPEGHFCPQGSGSPKPCPVGSFFPDAGALSLSQCRPCPPGKYCLTPGASQPSGLCYTGFFCAGGADSPTPQANSSDYNCLVEILDIYSMELDMVLWMCNHSCSNISKSAAGRNTTWIKVALVPQADSDHNVNQKAEHLKSPHYACSTYRGDICPKGFYCPLGSAYPKLCDVGFYCNQTGLDAPAGPCMAGYYCPWGSSDPYVNPCPSGHYCPVGTPLPIPCPLGTTKNSLGGSTVEACQPCPPGHYCNQRGQAEPSGHCAEGYYCPEGQSSQRPQLHVCSLGHYCEKGSVRQSPCTPGSYQHRQGQGTCETCPPGFYCQDQGMSHPLPCDRGYYCPTTSATPHPCPSGTYGNLSGLTEESQCTQCDPGMYCKGSGRTFPSGLCAEGYVCVEGAFEHSPSDSLTGFPCPPGYYCPRGTFVPKPCPKGTYSEQRGLADSSQCQSCSPGFYCSEPGLSSVSGPCLAGYYCLEGSQSASPGSGEFAGVCPAGHYCPKGTSVPSPCPAGFYQNDPGSKGRDDCKPCPPGWYQDLPGQKECVPCPAGFHCQPLNPTPTRGTSLGVSSPLPCPAGYICPSDSLYNQPVPCPKGTYSSSQGLISTGQCLMCPAGQFCGSEGLVEPSGLCAAGFLCLMGAKVPNPTDNKTGSLCPPGIFCQQGLRAGDCQAGFYCNWGSTKADQALCPAGFFCPSGTTVPLACPAGTFSSEMGNTHQDNCTICIPGYYCQDEDLSSPLPCHAGYVCLRGSFSPTPSDGSRGYPCPAGYSCPVGTASEVPCEAGTYSPVPGAAQCMVCQRGTMCPSSATQEPSICPAGHFCPAGTVLPQACPIGTFNNQSGAHSLSACLPCPSGVYCSSYGASAPQGPCLQGYFCQSGATVPTPESSETFLRNGPCPVGHYCPAGSLTPVPCPAGSIRNATGGVSMQNCFACPAGHYCSSEGLAIPSGPCSAGFYCPFDFSSTTPYAFLCPKGHFCPEGSAMALPCPTGEYQPNPGSENCFPCRPGFFCEEAVVGDPWPCPPHSFCPAGTMVPQPCPNGTYTHSNQSGLQEEKECLPCPPGKFCRAGKIQGVCAAGYLCISGSAGFTPQGSVSNMTHCQWGVQCAGPCPPGFYCPEGTEQAQLCPANTVRSSAGAVSEKDCLPCPPQYWCKPGDPVIHLCPAGHYCDGLPESDFSVGTGPRPCPMFTYRASPGAGSKGDCLPCPPGSNCNSTVGLDPPFSAQQGPRDSFLELLHPTIVNPVQGEPSAQTLALQESPTWKESPAGPRINVLCPYPYYCPANSSAMKSCAGGSMPVSTSGLRGSNNSSCSLCEVGTYRPYLSPSLQCLPCPPGYYCPQGTDDYKSNPCPLGYVCGKGYGQPESCPPGTFGNLTRAEKMDDCHPCPTNTFNHLPAQKACFPCGSSSTSSPGSSSCTCIGKNRAFQYSDGSCLCRTGFIYYNELDLKSSTSDSELDCQPEVNRRCSTGEVRLAASRECVSPSLHSCNITCGSHGGTLDVEMGICLCERYVSAEEICNTSCLFRLPQVSAQLTPDGDLQLSFRERNSRVWARTVTNVLGPDIHVQTSGKVHLVQFTSEGLFGWIPLQRDIVNLFLPEPVDILNTRYRKRRDTEEEDEINADALPRIPNPIACLSMGDMLVFHLTVNHTDRLLSHFPVYQKDHLFNSNPSWDFGAFRHLQILMTQTHFNSSMFAHVFSEAGKYVFVDSAVPQWSMVVVVSEEGTECDSRTAVFQPMTPAHLVKYGIVKHHRLNLLPDWGLIVGILSLLLVLVVVLTTTVLVLRPSKSKLVPHWKIRPKWRSLGEPFCPAECVCSSESITVQSQGGILGIRGVGEGAEEEEPAVSKGGSVSGCFDLEEFNVKTLYDKLEDQNLHIAAQLARHRKDMQEFYRNICKQAESLKDIFENMDYKNLHLLKEIQVHDVMKDRPSHTNMGERDNQDGAQTTAPCLSDDDLSKLVTISPLFKTLQEIQQSLQQLTADESHQHPCNAEMGSSVQENHNGHLIPIALDSLSPQHSAIYLFGCHMMQLLAESPIFPSVHLLLAKSVPFCSAPSNENLLAHCTGDFYFDPTNQILYLCEAKLHHVGHFIAVILQSMAHIAGGSKPQRFLQALHEAISTVSLQLFNLSFKWSSAEMSCVEEEIDRMSESFLQLSMQLQRRGQISTMLKQRDSSAEDQRETSTNMPSLSRNGTILLELKRCYVSQRLNELQATLGQMRRCQLHDGKLKEETRGHKKSAATDCCSPADHQWLSTLSAGQKHSPRSPESRALSGSKMESHDSDHQGSSYVHTNNPDTLMDQTIQKKDQVH</sequence>
<keyword evidence="2" id="KW-0812">Transmembrane</keyword>
<evidence type="ECO:0000313" key="4">
    <source>
        <dbReference type="Proteomes" id="UP001311232"/>
    </source>
</evidence>
<keyword evidence="4" id="KW-1185">Reference proteome</keyword>
<dbReference type="PANTHER" id="PTHR46104:SF1">
    <property type="entry name" value="GENE 9195-RELATED"/>
    <property type="match status" value="1"/>
</dbReference>
<organism evidence="3 4">
    <name type="scientific">Crenichthys baileyi</name>
    <name type="common">White River springfish</name>
    <dbReference type="NCBI Taxonomy" id="28760"/>
    <lineage>
        <taxon>Eukaryota</taxon>
        <taxon>Metazoa</taxon>
        <taxon>Chordata</taxon>
        <taxon>Craniata</taxon>
        <taxon>Vertebrata</taxon>
        <taxon>Euteleostomi</taxon>
        <taxon>Actinopterygii</taxon>
        <taxon>Neopterygii</taxon>
        <taxon>Teleostei</taxon>
        <taxon>Neoteleostei</taxon>
        <taxon>Acanthomorphata</taxon>
        <taxon>Ovalentaria</taxon>
        <taxon>Atherinomorphae</taxon>
        <taxon>Cyprinodontiformes</taxon>
        <taxon>Goodeidae</taxon>
        <taxon>Crenichthys</taxon>
    </lineage>
</organism>
<dbReference type="EMBL" id="JAHHUM010000591">
    <property type="protein sequence ID" value="KAK5618991.1"/>
    <property type="molecule type" value="Genomic_DNA"/>
</dbReference>
<dbReference type="SUPFAM" id="SSF57184">
    <property type="entry name" value="Growth factor receptor domain"/>
    <property type="match status" value="21"/>
</dbReference>